<keyword evidence="3 7" id="KW-0694">RNA-binding</keyword>
<dbReference type="HAMAP" id="MF_00485">
    <property type="entry name" value="Ribosomal_eS4"/>
    <property type="match status" value="1"/>
</dbReference>
<evidence type="ECO:0000256" key="3">
    <source>
        <dbReference type="ARBA" id="ARBA00022884"/>
    </source>
</evidence>
<evidence type="ECO:0000259" key="8">
    <source>
        <dbReference type="Pfam" id="PF00900"/>
    </source>
</evidence>
<evidence type="ECO:0000256" key="7">
    <source>
        <dbReference type="HAMAP-Rule" id="MF_00485"/>
    </source>
</evidence>
<evidence type="ECO:0000256" key="2">
    <source>
        <dbReference type="ARBA" id="ARBA00022730"/>
    </source>
</evidence>
<dbReference type="AlphaFoldDB" id="A0A497JFL4"/>
<feature type="domain" description="Small ribosomal subunit protein eS4 central region" evidence="8">
    <location>
        <begin position="96"/>
        <end position="168"/>
    </location>
</feature>
<dbReference type="Gene3D" id="2.40.50.740">
    <property type="match status" value="1"/>
</dbReference>
<keyword evidence="2" id="KW-0699">rRNA-binding</keyword>
<dbReference type="Gene3D" id="2.30.30.30">
    <property type="match status" value="1"/>
</dbReference>
<reference evidence="9 10" key="1">
    <citation type="submission" date="2018-06" db="EMBL/GenBank/DDBJ databases">
        <title>Extensive metabolic versatility and redundancy in microbially diverse, dynamic hydrothermal sediments.</title>
        <authorList>
            <person name="Dombrowski N."/>
            <person name="Teske A."/>
            <person name="Baker B.J."/>
        </authorList>
    </citation>
    <scope>NUCLEOTIDE SEQUENCE [LARGE SCALE GENOMIC DNA]</scope>
    <source>
        <strain evidence="9">B51_G17</strain>
    </source>
</reference>
<keyword evidence="4 7" id="KW-0689">Ribosomal protein</keyword>
<sequence>MAKKGEDKKLKRLAASKKRHILRKEYKWTIKGKPRISLQNSVPLGVVIRDMLGLAEVLKEVKFILHNNSVLVNGIRRKDYKFTVGLFDLVEFPEIKKRYRVVLDNRGRLKLREEDISKSPTKIVRIENKVCYKGKIQLQFDDSHTCLFDQTELKIGDCLLVSLPEYKILEELKLEKGNIAYLTSGKHAGKLARIIDITKGGMRKHKEVVLEEKGQQFQTVLKNVYVVGKKEPVIALGVGK</sequence>
<dbReference type="CDD" id="cd06087">
    <property type="entry name" value="KOW_RPS4"/>
    <property type="match status" value="1"/>
</dbReference>
<dbReference type="GO" id="GO:0006412">
    <property type="term" value="P:translation"/>
    <property type="evidence" value="ECO:0007669"/>
    <property type="project" value="UniProtKB-UniRule"/>
</dbReference>
<dbReference type="InterPro" id="IPR014722">
    <property type="entry name" value="Rib_uL2_dom2"/>
</dbReference>
<name>A0A497JFL4_9ARCH</name>
<evidence type="ECO:0000256" key="6">
    <source>
        <dbReference type="ARBA" id="ARBA00035272"/>
    </source>
</evidence>
<evidence type="ECO:0000313" key="10">
    <source>
        <dbReference type="Proteomes" id="UP000278031"/>
    </source>
</evidence>
<evidence type="ECO:0000256" key="5">
    <source>
        <dbReference type="ARBA" id="ARBA00023274"/>
    </source>
</evidence>
<dbReference type="PANTHER" id="PTHR11581:SF0">
    <property type="entry name" value="SMALL RIBOSOMAL SUBUNIT PROTEIN ES4"/>
    <property type="match status" value="1"/>
</dbReference>
<dbReference type="PROSITE" id="PS50889">
    <property type="entry name" value="S4"/>
    <property type="match status" value="1"/>
</dbReference>
<dbReference type="Gene3D" id="3.10.290.10">
    <property type="entry name" value="RNA-binding S4 domain"/>
    <property type="match status" value="1"/>
</dbReference>
<gene>
    <name evidence="7" type="primary">rps4e</name>
    <name evidence="9" type="ORF">DRO04_03205</name>
</gene>
<organism evidence="9 10">
    <name type="scientific">Candidatus Iainarchaeum sp</name>
    <dbReference type="NCBI Taxonomy" id="3101447"/>
    <lineage>
        <taxon>Archaea</taxon>
        <taxon>Candidatus Iainarchaeota</taxon>
        <taxon>Candidatus Iainarchaeia</taxon>
        <taxon>Candidatus Iainarchaeales</taxon>
        <taxon>Candidatus Iainarchaeaceae</taxon>
        <taxon>Candidatus Iainarchaeum</taxon>
    </lineage>
</organism>
<dbReference type="GO" id="GO:0003735">
    <property type="term" value="F:structural constituent of ribosome"/>
    <property type="evidence" value="ECO:0007669"/>
    <property type="project" value="InterPro"/>
</dbReference>
<comment type="similarity">
    <text evidence="1 7">Belongs to the eukaryotic ribosomal protein eS4 family.</text>
</comment>
<dbReference type="Proteomes" id="UP000278031">
    <property type="component" value="Unassembled WGS sequence"/>
</dbReference>
<comment type="caution">
    <text evidence="9">The sequence shown here is derived from an EMBL/GenBank/DDBJ whole genome shotgun (WGS) entry which is preliminary data.</text>
</comment>
<dbReference type="EMBL" id="QMWP01000127">
    <property type="protein sequence ID" value="RLG69573.1"/>
    <property type="molecule type" value="Genomic_DNA"/>
</dbReference>
<dbReference type="PANTHER" id="PTHR11581">
    <property type="entry name" value="30S/40S RIBOSOMAL PROTEIN S4"/>
    <property type="match status" value="1"/>
</dbReference>
<dbReference type="GO" id="GO:0022627">
    <property type="term" value="C:cytosolic small ribosomal subunit"/>
    <property type="evidence" value="ECO:0007669"/>
    <property type="project" value="TreeGrafter"/>
</dbReference>
<keyword evidence="5 7" id="KW-0687">Ribonucleoprotein</keyword>
<dbReference type="InterPro" id="IPR000876">
    <property type="entry name" value="Ribosomal_eS4"/>
</dbReference>
<dbReference type="Pfam" id="PF00900">
    <property type="entry name" value="Ribosomal_S4e"/>
    <property type="match status" value="1"/>
</dbReference>
<dbReference type="InterPro" id="IPR036986">
    <property type="entry name" value="S4_RNA-bd_sf"/>
</dbReference>
<dbReference type="InterPro" id="IPR013845">
    <property type="entry name" value="Ribosomal_eS4_central_region"/>
</dbReference>
<protein>
    <recommendedName>
        <fullName evidence="6 7">Small ribosomal subunit protein eS4</fullName>
    </recommendedName>
</protein>
<dbReference type="InterPro" id="IPR038237">
    <property type="entry name" value="Ribosomal_eS4_central_sf"/>
</dbReference>
<proteinExistence type="inferred from homology"/>
<dbReference type="InterPro" id="IPR041982">
    <property type="entry name" value="Ribosomal_eS4_KOW"/>
</dbReference>
<evidence type="ECO:0000313" key="9">
    <source>
        <dbReference type="EMBL" id="RLG69573.1"/>
    </source>
</evidence>
<dbReference type="GO" id="GO:0019843">
    <property type="term" value="F:rRNA binding"/>
    <property type="evidence" value="ECO:0007669"/>
    <property type="project" value="UniProtKB-KW"/>
</dbReference>
<evidence type="ECO:0000256" key="4">
    <source>
        <dbReference type="ARBA" id="ARBA00022980"/>
    </source>
</evidence>
<accession>A0A497JFL4</accession>
<evidence type="ECO:0000256" key="1">
    <source>
        <dbReference type="ARBA" id="ARBA00007500"/>
    </source>
</evidence>
<dbReference type="NCBIfam" id="NF003312">
    <property type="entry name" value="PRK04313.1"/>
    <property type="match status" value="1"/>
</dbReference>